<sequence length="496" mass="54635">MLNKNYSAFYIFQVGLKKTFSKVHYWVTTTAIAINILFFYYFLLVQNTTWDAFMQSNTRFYIFMQISLSILNAIFIGTAISMFFNVLEVKKATSKVSLLQTLGSLVFSAAATGCSVCSAFLLPMLGIAASLTALPFGGLEIKFFSLLLLIYAVYESSKITSGLCPLPKTTVISNKNGKLELNFSKETMPQFMPLLVLVLFVAFVYMLPKLPKTFRLQTQKNLISANQTGGKTAPETAAVMKEINPPEGYELNASFGDIGPQMLELGVIDEKKFKDTYDQAQQPLNAEQLEILTKGSDKKIKITPENSYFLLNFFWAFGLANESKILTEGDMVKDGGIEGAGNFASTGGWTLNKSGNAMDYYAKKAIVPLTADQEKLAKEVAENSFRPCCGNSTAFPDCNHGMALLGVYELMAAQGATQSEMYEAGKYISSYWFPTNAFDAALYFQKKDGKEFKDVDGKTFLSNDVFSAFGAQNVKKWLVDNGIQEEPPAQGGGCGV</sequence>
<dbReference type="AlphaFoldDB" id="A0A1F7IHQ4"/>
<proteinExistence type="predicted"/>
<keyword evidence="1" id="KW-0812">Transmembrane</keyword>
<gene>
    <name evidence="2" type="ORF">A3A74_03205</name>
</gene>
<keyword evidence="1" id="KW-0472">Membrane</keyword>
<reference evidence="2 3" key="1">
    <citation type="journal article" date="2016" name="Nat. Commun.">
        <title>Thousands of microbial genomes shed light on interconnected biogeochemical processes in an aquifer system.</title>
        <authorList>
            <person name="Anantharaman K."/>
            <person name="Brown C.T."/>
            <person name="Hug L.A."/>
            <person name="Sharon I."/>
            <person name="Castelle C.J."/>
            <person name="Probst A.J."/>
            <person name="Thomas B.C."/>
            <person name="Singh A."/>
            <person name="Wilkins M.J."/>
            <person name="Karaoz U."/>
            <person name="Brodie E.L."/>
            <person name="Williams K.H."/>
            <person name="Hubbard S.S."/>
            <person name="Banfield J.F."/>
        </authorList>
    </citation>
    <scope>NUCLEOTIDE SEQUENCE [LARGE SCALE GENOMIC DNA]</scope>
</reference>
<evidence type="ECO:0000313" key="3">
    <source>
        <dbReference type="Proteomes" id="UP000179270"/>
    </source>
</evidence>
<feature type="transmembrane region" description="Helical" evidence="1">
    <location>
        <begin position="191"/>
        <end position="208"/>
    </location>
</feature>
<protein>
    <submittedName>
        <fullName evidence="2">Uncharacterized protein</fullName>
    </submittedName>
</protein>
<evidence type="ECO:0000256" key="1">
    <source>
        <dbReference type="SAM" id="Phobius"/>
    </source>
</evidence>
<organism evidence="2 3">
    <name type="scientific">Candidatus Roizmanbacteria bacterium RIFCSPLOWO2_01_FULL_35_13</name>
    <dbReference type="NCBI Taxonomy" id="1802055"/>
    <lineage>
        <taxon>Bacteria</taxon>
        <taxon>Candidatus Roizmaniibacteriota</taxon>
    </lineage>
</organism>
<feature type="transmembrane region" description="Helical" evidence="1">
    <location>
        <begin position="62"/>
        <end position="84"/>
    </location>
</feature>
<feature type="transmembrane region" description="Helical" evidence="1">
    <location>
        <begin position="105"/>
        <end position="127"/>
    </location>
</feature>
<accession>A0A1F7IHQ4</accession>
<evidence type="ECO:0000313" key="2">
    <source>
        <dbReference type="EMBL" id="OGK42906.1"/>
    </source>
</evidence>
<feature type="transmembrane region" description="Helical" evidence="1">
    <location>
        <begin position="133"/>
        <end position="154"/>
    </location>
</feature>
<dbReference type="Proteomes" id="UP000179270">
    <property type="component" value="Unassembled WGS sequence"/>
</dbReference>
<dbReference type="EMBL" id="MGAF01000003">
    <property type="protein sequence ID" value="OGK42906.1"/>
    <property type="molecule type" value="Genomic_DNA"/>
</dbReference>
<keyword evidence="1" id="KW-1133">Transmembrane helix</keyword>
<comment type="caution">
    <text evidence="2">The sequence shown here is derived from an EMBL/GenBank/DDBJ whole genome shotgun (WGS) entry which is preliminary data.</text>
</comment>
<name>A0A1F7IHQ4_9BACT</name>
<dbReference type="STRING" id="1802055.A3A74_03205"/>
<feature type="transmembrane region" description="Helical" evidence="1">
    <location>
        <begin position="23"/>
        <end position="42"/>
    </location>
</feature>